<organism evidence="3">
    <name type="scientific">Theileria annulata</name>
    <dbReference type="NCBI Taxonomy" id="5874"/>
    <lineage>
        <taxon>Eukaryota</taxon>
        <taxon>Sar</taxon>
        <taxon>Alveolata</taxon>
        <taxon>Apicomplexa</taxon>
        <taxon>Aconoidasida</taxon>
        <taxon>Piroplasmida</taxon>
        <taxon>Theileriidae</taxon>
        <taxon>Theileria</taxon>
    </lineage>
</organism>
<reference evidence="3" key="1">
    <citation type="submission" date="2018-07" db="EMBL/GenBank/DDBJ databases">
        <authorList>
            <person name="Quirk P.G."/>
            <person name="Krulwich T.A."/>
        </authorList>
    </citation>
    <scope>NUCLEOTIDE SEQUENCE</scope>
    <source>
        <strain evidence="3">Anand</strain>
    </source>
</reference>
<dbReference type="VEuPathDB" id="PiroplasmaDB:TA04125"/>
<proteinExistence type="predicted"/>
<protein>
    <submittedName>
        <fullName evidence="3">Uncharacterized protein</fullName>
    </submittedName>
</protein>
<feature type="compositionally biased region" description="Polar residues" evidence="1">
    <location>
        <begin position="130"/>
        <end position="142"/>
    </location>
</feature>
<feature type="region of interest" description="Disordered" evidence="1">
    <location>
        <begin position="116"/>
        <end position="147"/>
    </location>
</feature>
<feature type="compositionally biased region" description="Polar residues" evidence="1">
    <location>
        <begin position="364"/>
        <end position="394"/>
    </location>
</feature>
<name>A0A3B0NEF1_THEAN</name>
<feature type="compositionally biased region" description="Basic and acidic residues" evidence="1">
    <location>
        <begin position="1"/>
        <end position="15"/>
    </location>
</feature>
<feature type="region of interest" description="Disordered" evidence="1">
    <location>
        <begin position="1"/>
        <end position="47"/>
    </location>
</feature>
<dbReference type="EMBL" id="UIVT01000003">
    <property type="protein sequence ID" value="SVP93506.1"/>
    <property type="molecule type" value="Genomic_DNA"/>
</dbReference>
<feature type="region of interest" description="Disordered" evidence="1">
    <location>
        <begin position="328"/>
        <end position="403"/>
    </location>
</feature>
<gene>
    <name evidence="3" type="ORF">TAT_000249900</name>
    <name evidence="2" type="ORF">TAV_000249900</name>
</gene>
<dbReference type="EMBL" id="UIVS01000003">
    <property type="protein sequence ID" value="SVP92701.1"/>
    <property type="molecule type" value="Genomic_DNA"/>
</dbReference>
<accession>A0A3B0NEF1</accession>
<evidence type="ECO:0000256" key="1">
    <source>
        <dbReference type="SAM" id="MobiDB-lite"/>
    </source>
</evidence>
<evidence type="ECO:0000313" key="3">
    <source>
        <dbReference type="EMBL" id="SVP93506.1"/>
    </source>
</evidence>
<evidence type="ECO:0000313" key="2">
    <source>
        <dbReference type="EMBL" id="SVP92701.1"/>
    </source>
</evidence>
<sequence>MDSERKSSKSREGGRRLKRPLVEGPDSTQSGEMLDPDVSITNSQNSSFGDLFNLNDTNLDTEASPKGYSQLQDDFLDMCTPSRVSVDKSSNSSQSDQYISLLTSLNKSPSIIPEFDTNTEDIDNPLFTPNRDSQATPKNESFTPKETKHSLKITRINDFFKLKDTPLSSKFTPTSQKTMTNSYESINSLKYTLTSHKDSENSYKGLTISRNDTQFSQHDVVISQNDTQFSQHDVVFSQNDTQFSQNDTEFSQFESIISQNGTTHSQTESKNLDDDIYFEVDPKCDDSAISNYFSFKKTSLAKENVAKDFGTICDILSLKNGSEVNSDKTVIAESNDPKTQTYLSDETDSSSSSSEYVIERRQTRSQSNKILQQNSQTSVMDNTKSLSQNNNEESVNPPIDNLETKTTKLDDKISNSKTKPTSLDTKINKSEDKLTNLAHEKEKVLRLGNKDDILYNKYGIKYEPVDTDMRRKYKSFEQLCFGLGCLVCPTKQELEMCKQLSSLPDASALSQYETSVYQGCILRSRAFETIWRKFCNRVIGIVRRYILKGIENLLKIIESQELIDPFLKLVLIDLGTDRRDQQLFLNILLEELNSLIKQKYILIRVNNNNNLNDIIKQMYIQLYTQLLLANKNLNVSTTNNNNILNKLIHLYNSFINKFNTNNTNGSVEGCGYEFVIVVDKLNQYINDILYLFQMIKRRKLLPINCIVVISTNNEYLEKYCNTRIYSNLGIFECGVITVSSIIEEILQVLMFDVYVQDFIPNFQILQDLYDQYINIDNSFTLFILRVYQMYEQYYNSFIFSYLSILPTHFFKFTNSEDYYTDILLDSEISSDPKTDINMVQGSQMNLDKNLNPYTNAKDKLLNNDILVSNGNNNKLLNNNILVNNGNNKLLNNGNNNKLLNNNILVNNGTKLLNSNKLVNNGSNVTANNKLVKNNKINENNTITNEMECVVEICNTETSDNEIDVVVQKKPAPKPSENKLESCESEVYSENGVNILELLDVKNLYSVYSLLCLSNNMSENSVAYFDVKLGLSMPLEKITLEYLPLNTLILLQRRILFQLGVHLLFKSLDFIPEFYTFKSKMLKLTKDFDDYKDLINKLVKHITTLCSETNSFYSKSILKLKRLFTNFNKYYSRYKNLLIKIEIFLNNNNLKGIKAKLDDLNRTIRVSNNYDCTNMINDFKDKLMLCLLPQLSTFPLTKILLVQKYSQIITSNICNNNPPVSSTSSGSVVGNVGLGGLDVILHINKYIKYKIINMWKLFIIYYFILTGMSSDKKTDSQNPDDIIEIYIKFNNNIEILEKIYKIVAVNNTNSSERLSHKSQQYDSCDRDPTSSVDRMEKINAAEKVEKALTSVGSINIDVYKSIKKSLVNITVKFL</sequence>